<comment type="caution">
    <text evidence="1">The sequence shown here is derived from an EMBL/GenBank/DDBJ whole genome shotgun (WGS) entry which is preliminary data.</text>
</comment>
<evidence type="ECO:0000313" key="2">
    <source>
        <dbReference type="Proteomes" id="UP001189429"/>
    </source>
</evidence>
<evidence type="ECO:0000313" key="1">
    <source>
        <dbReference type="EMBL" id="CAK0909410.1"/>
    </source>
</evidence>
<accession>A0ABN9YEI9</accession>
<proteinExistence type="predicted"/>
<protein>
    <submittedName>
        <fullName evidence="1">Uncharacterized protein</fullName>
    </submittedName>
</protein>
<sequence length="111" mass="12139">MRVVVSTDQGLVANLVEWASGRASHVCHPENLPFVRSRDALGIEGLPALAWLAFVKTELREIALVLPGSSLFTISCVEFYFRNVLLSSGKTVFAATDLPAFAQLPTRMHVL</sequence>
<keyword evidence="2" id="KW-1185">Reference proteome</keyword>
<reference evidence="1" key="1">
    <citation type="submission" date="2023-10" db="EMBL/GenBank/DDBJ databases">
        <authorList>
            <person name="Chen Y."/>
            <person name="Shah S."/>
            <person name="Dougan E. K."/>
            <person name="Thang M."/>
            <person name="Chan C."/>
        </authorList>
    </citation>
    <scope>NUCLEOTIDE SEQUENCE [LARGE SCALE GENOMIC DNA]</scope>
</reference>
<organism evidence="1 2">
    <name type="scientific">Prorocentrum cordatum</name>
    <dbReference type="NCBI Taxonomy" id="2364126"/>
    <lineage>
        <taxon>Eukaryota</taxon>
        <taxon>Sar</taxon>
        <taxon>Alveolata</taxon>
        <taxon>Dinophyceae</taxon>
        <taxon>Prorocentrales</taxon>
        <taxon>Prorocentraceae</taxon>
        <taxon>Prorocentrum</taxon>
    </lineage>
</organism>
<dbReference type="Proteomes" id="UP001189429">
    <property type="component" value="Unassembled WGS sequence"/>
</dbReference>
<dbReference type="EMBL" id="CAUYUJ010022190">
    <property type="protein sequence ID" value="CAK0909410.1"/>
    <property type="molecule type" value="Genomic_DNA"/>
</dbReference>
<gene>
    <name evidence="1" type="ORF">PCOR1329_LOCUS83841</name>
</gene>
<name>A0ABN9YEI9_9DINO</name>